<protein>
    <recommendedName>
        <fullName evidence="7">TRAP transporter small permease protein</fullName>
    </recommendedName>
</protein>
<evidence type="ECO:0000259" key="8">
    <source>
        <dbReference type="Pfam" id="PF04290"/>
    </source>
</evidence>
<evidence type="ECO:0000256" key="2">
    <source>
        <dbReference type="ARBA" id="ARBA00022448"/>
    </source>
</evidence>
<feature type="transmembrane region" description="Helical" evidence="7">
    <location>
        <begin position="64"/>
        <end position="82"/>
    </location>
</feature>
<keyword evidence="4 7" id="KW-0812">Transmembrane</keyword>
<sequence>MNESLSFDTPAREGHGVARRGLERCAYAFALIGGLILLALVNMSLISIIGRKLFSSPIRGDMELMEVGAAVAIAAFLPLCELRGNHLKADAFTLAAPWVVKRVLDTLAHLFCFTAAAILAWRTSLQMLDSREYGDVTTLLSIPLWIPLMLIVPSLLLLALCALVRMSDVALGRGGNP</sequence>
<evidence type="ECO:0000256" key="7">
    <source>
        <dbReference type="RuleBase" id="RU369079"/>
    </source>
</evidence>
<keyword evidence="7" id="KW-0997">Cell inner membrane</keyword>
<dbReference type="RefSeq" id="WP_003291972.1">
    <property type="nucleotide sequence ID" value="NZ_KK020676.1"/>
</dbReference>
<evidence type="ECO:0000313" key="10">
    <source>
        <dbReference type="Proteomes" id="UP000026923"/>
    </source>
</evidence>
<comment type="subcellular location">
    <subcellularLocation>
        <location evidence="7">Cell inner membrane</location>
        <topology evidence="7">Multi-pass membrane protein</topology>
    </subcellularLocation>
    <subcellularLocation>
        <location evidence="1">Cell membrane</location>
        <topology evidence="1">Multi-pass membrane protein</topology>
    </subcellularLocation>
</comment>
<comment type="caution">
    <text evidence="9">The sequence shown here is derived from an EMBL/GenBank/DDBJ whole genome shotgun (WGS) entry which is preliminary data.</text>
</comment>
<accession>A0A061JRU6</accession>
<feature type="transmembrane region" description="Helical" evidence="7">
    <location>
        <begin position="103"/>
        <end position="122"/>
    </location>
</feature>
<reference evidence="9 10" key="1">
    <citation type="journal article" date="2013" name="Genome Announc.">
        <title>Draft Genome of the Nitrogen-Fixing Bacterium Pseudomonas stutzeri Strain KOS6 Isolated from Industrial Hydrocarbon Sludge.</title>
        <authorList>
            <person name="Grigoryeva T.V."/>
            <person name="Laikov A.V."/>
            <person name="Naumova R.P."/>
            <person name="Manolov A.I."/>
            <person name="Larin A.K."/>
            <person name="Karpova I.Y."/>
            <person name="Semashko T.A."/>
            <person name="Alexeev D.G."/>
            <person name="Kostryukova E.S."/>
            <person name="Muller R."/>
            <person name="Govorun V.M."/>
        </authorList>
    </citation>
    <scope>NUCLEOTIDE SEQUENCE [LARGE SCALE GENOMIC DNA]</scope>
    <source>
        <strain evidence="9 10">KOS6</strain>
    </source>
</reference>
<comment type="function">
    <text evidence="7">Part of the tripartite ATP-independent periplasmic (TRAP) transport system.</text>
</comment>
<dbReference type="HOGENOM" id="CLU_086356_8_1_6"/>
<feature type="domain" description="Tripartite ATP-independent periplasmic transporters DctQ component" evidence="8">
    <location>
        <begin position="44"/>
        <end position="167"/>
    </location>
</feature>
<evidence type="ECO:0000256" key="6">
    <source>
        <dbReference type="ARBA" id="ARBA00023136"/>
    </source>
</evidence>
<feature type="transmembrane region" description="Helical" evidence="7">
    <location>
        <begin position="142"/>
        <end position="164"/>
    </location>
</feature>
<dbReference type="Pfam" id="PF04290">
    <property type="entry name" value="DctQ"/>
    <property type="match status" value="1"/>
</dbReference>
<dbReference type="AlphaFoldDB" id="A0A061JRU6"/>
<keyword evidence="6 7" id="KW-0472">Membrane</keyword>
<gene>
    <name evidence="9" type="ORF">B597_005580</name>
</gene>
<evidence type="ECO:0000313" key="9">
    <source>
        <dbReference type="EMBL" id="EWC42461.1"/>
    </source>
</evidence>
<organism evidence="9 10">
    <name type="scientific">Stutzerimonas stutzeri KOS6</name>
    <dbReference type="NCBI Taxonomy" id="1218352"/>
    <lineage>
        <taxon>Bacteria</taxon>
        <taxon>Pseudomonadati</taxon>
        <taxon>Pseudomonadota</taxon>
        <taxon>Gammaproteobacteria</taxon>
        <taxon>Pseudomonadales</taxon>
        <taxon>Pseudomonadaceae</taxon>
        <taxon>Stutzerimonas</taxon>
    </lineage>
</organism>
<dbReference type="GO" id="GO:0022857">
    <property type="term" value="F:transmembrane transporter activity"/>
    <property type="evidence" value="ECO:0007669"/>
    <property type="project" value="UniProtKB-UniRule"/>
</dbReference>
<evidence type="ECO:0000256" key="3">
    <source>
        <dbReference type="ARBA" id="ARBA00022475"/>
    </source>
</evidence>
<dbReference type="EMBL" id="AMCZ02000004">
    <property type="protein sequence ID" value="EWC42461.1"/>
    <property type="molecule type" value="Genomic_DNA"/>
</dbReference>
<dbReference type="eggNOG" id="COG3090">
    <property type="taxonomic scope" value="Bacteria"/>
</dbReference>
<feature type="transmembrane region" description="Helical" evidence="7">
    <location>
        <begin position="25"/>
        <end position="49"/>
    </location>
</feature>
<proteinExistence type="inferred from homology"/>
<comment type="subunit">
    <text evidence="7">The complex comprises the extracytoplasmic solute receptor protein and the two transmembrane proteins.</text>
</comment>
<comment type="similarity">
    <text evidence="7">Belongs to the TRAP transporter small permease family.</text>
</comment>
<evidence type="ECO:0000256" key="1">
    <source>
        <dbReference type="ARBA" id="ARBA00004651"/>
    </source>
</evidence>
<name>A0A061JRU6_STUST</name>
<dbReference type="GO" id="GO:0005886">
    <property type="term" value="C:plasma membrane"/>
    <property type="evidence" value="ECO:0007669"/>
    <property type="project" value="UniProtKB-SubCell"/>
</dbReference>
<evidence type="ECO:0000256" key="4">
    <source>
        <dbReference type="ARBA" id="ARBA00022692"/>
    </source>
</evidence>
<evidence type="ECO:0000256" key="5">
    <source>
        <dbReference type="ARBA" id="ARBA00022989"/>
    </source>
</evidence>
<dbReference type="OrthoDB" id="6900059at2"/>
<dbReference type="InterPro" id="IPR055348">
    <property type="entry name" value="DctQ"/>
</dbReference>
<dbReference type="Proteomes" id="UP000026923">
    <property type="component" value="Unassembled WGS sequence"/>
</dbReference>
<keyword evidence="5 7" id="KW-1133">Transmembrane helix</keyword>
<keyword evidence="2 7" id="KW-0813">Transport</keyword>
<keyword evidence="3" id="KW-1003">Cell membrane</keyword>